<gene>
    <name evidence="1" type="ORF">JHL16_04675</name>
</gene>
<dbReference type="EMBL" id="JAENHL010000006">
    <property type="protein sequence ID" value="MBK1865635.1"/>
    <property type="molecule type" value="Genomic_DNA"/>
</dbReference>
<accession>A0ACC5QZ54</accession>
<evidence type="ECO:0000313" key="2">
    <source>
        <dbReference type="Proteomes" id="UP000616151"/>
    </source>
</evidence>
<dbReference type="Proteomes" id="UP000616151">
    <property type="component" value="Unassembled WGS sequence"/>
</dbReference>
<reference evidence="1" key="1">
    <citation type="submission" date="2021-01" db="EMBL/GenBank/DDBJ databases">
        <authorList>
            <person name="Sun Q."/>
        </authorList>
    </citation>
    <scope>NUCLEOTIDE SEQUENCE</scope>
    <source>
        <strain evidence="1">YIM B02566</strain>
    </source>
</reference>
<evidence type="ECO:0000313" key="1">
    <source>
        <dbReference type="EMBL" id="MBK1865635.1"/>
    </source>
</evidence>
<organism evidence="1 2">
    <name type="scientific">Taklimakanibacter albus</name>
    <dbReference type="NCBI Taxonomy" id="2800327"/>
    <lineage>
        <taxon>Bacteria</taxon>
        <taxon>Pseudomonadati</taxon>
        <taxon>Pseudomonadota</taxon>
        <taxon>Alphaproteobacteria</taxon>
        <taxon>Hyphomicrobiales</taxon>
        <taxon>Aestuariivirgaceae</taxon>
        <taxon>Taklimakanibacter</taxon>
    </lineage>
</organism>
<comment type="caution">
    <text evidence="1">The sequence shown here is derived from an EMBL/GenBank/DDBJ whole genome shotgun (WGS) entry which is preliminary data.</text>
</comment>
<proteinExistence type="predicted"/>
<protein>
    <submittedName>
        <fullName evidence="1">FadR family transcriptional regulator</fullName>
    </submittedName>
</protein>
<keyword evidence="2" id="KW-1185">Reference proteome</keyword>
<sequence>MLKTRSPLETEGEDPQLVATRGANSITSRLKRAIESGVYSDGDQLPPERQLAVAFGTARSTIRKALDQLEQKGLVVRRVGSGTFVSYQGPVQDAMSDVTDLISPLQLIEARIAIEPSMTRLAALHASARDLDAIESILLRIEATNNDQDLFTKLDSELHLAIARCSRNPLLYRLYQHINTVRNHAQWEQMKQIILVNEKIDVYNQQHRAIFEALKMRDPATAADLIARHLETARQDLVGADSI</sequence>
<name>A0ACC5QZ54_9HYPH</name>